<dbReference type="InterPro" id="IPR003593">
    <property type="entry name" value="AAA+_ATPase"/>
</dbReference>
<evidence type="ECO:0000256" key="4">
    <source>
        <dbReference type="ARBA" id="ARBA00022840"/>
    </source>
</evidence>
<organism evidence="6 7">
    <name type="scientific">Microbacterium horticulturae</name>
    <dbReference type="NCBI Taxonomy" id="3028316"/>
    <lineage>
        <taxon>Bacteria</taxon>
        <taxon>Bacillati</taxon>
        <taxon>Actinomycetota</taxon>
        <taxon>Actinomycetes</taxon>
        <taxon>Micrococcales</taxon>
        <taxon>Microbacteriaceae</taxon>
        <taxon>Microbacterium</taxon>
    </lineage>
</organism>
<evidence type="ECO:0000256" key="1">
    <source>
        <dbReference type="ARBA" id="ARBA00022448"/>
    </source>
</evidence>
<evidence type="ECO:0000256" key="3">
    <source>
        <dbReference type="ARBA" id="ARBA00022741"/>
    </source>
</evidence>
<evidence type="ECO:0000313" key="6">
    <source>
        <dbReference type="EMBL" id="WEG08768.1"/>
    </source>
</evidence>
<dbReference type="InterPro" id="IPR027417">
    <property type="entry name" value="P-loop_NTPase"/>
</dbReference>
<dbReference type="InterPro" id="IPR003439">
    <property type="entry name" value="ABC_transporter-like_ATP-bd"/>
</dbReference>
<feature type="domain" description="ABC transporter" evidence="5">
    <location>
        <begin position="15"/>
        <end position="550"/>
    </location>
</feature>
<dbReference type="RefSeq" id="WP_275278095.1">
    <property type="nucleotide sequence ID" value="NZ_CP119108.1"/>
</dbReference>
<dbReference type="SUPFAM" id="SSF52540">
    <property type="entry name" value="P-loop containing nucleoside triphosphate hydrolases"/>
    <property type="match status" value="2"/>
</dbReference>
<reference evidence="6 7" key="1">
    <citation type="submission" date="2023-03" db="EMBL/GenBank/DDBJ databases">
        <title>Genome sequence of Microbacterium sp. KACC 23027.</title>
        <authorList>
            <person name="Kim S."/>
            <person name="Heo J."/>
            <person name="Kwon S.-W."/>
        </authorList>
    </citation>
    <scope>NUCLEOTIDE SEQUENCE [LARGE SCALE GENOMIC DNA]</scope>
    <source>
        <strain evidence="6 7">KACC 23027</strain>
    </source>
</reference>
<dbReference type="CDD" id="cd03215">
    <property type="entry name" value="ABC_Carb_Monos_II"/>
    <property type="match status" value="1"/>
</dbReference>
<dbReference type="PANTHER" id="PTHR43790:SF9">
    <property type="entry name" value="GALACTOFURANOSE TRANSPORTER ATP-BINDING PROTEIN YTFR"/>
    <property type="match status" value="1"/>
</dbReference>
<dbReference type="Pfam" id="PF00005">
    <property type="entry name" value="ABC_tran"/>
    <property type="match status" value="2"/>
</dbReference>
<dbReference type="GO" id="GO:0005524">
    <property type="term" value="F:ATP binding"/>
    <property type="evidence" value="ECO:0007669"/>
    <property type="project" value="UniProtKB-KW"/>
</dbReference>
<gene>
    <name evidence="6" type="ORF">PU630_16230</name>
</gene>
<dbReference type="PROSITE" id="PS50893">
    <property type="entry name" value="ABC_TRANSPORTER_2"/>
    <property type="match status" value="1"/>
</dbReference>
<keyword evidence="1" id="KW-0813">Transport</keyword>
<dbReference type="Gene3D" id="3.40.50.300">
    <property type="entry name" value="P-loop containing nucleotide triphosphate hydrolases"/>
    <property type="match status" value="2"/>
</dbReference>
<dbReference type="PANTHER" id="PTHR43790">
    <property type="entry name" value="CARBOHYDRATE TRANSPORT ATP-BINDING PROTEIN MG119-RELATED"/>
    <property type="match status" value="1"/>
</dbReference>
<keyword evidence="2" id="KW-0677">Repeat</keyword>
<protein>
    <submittedName>
        <fullName evidence="6">Sugar ABC transporter ATP-binding protein</fullName>
    </submittedName>
</protein>
<accession>A0ABY8BX77</accession>
<keyword evidence="4 6" id="KW-0067">ATP-binding</keyword>
<dbReference type="SMART" id="SM00382">
    <property type="entry name" value="AAA"/>
    <property type="match status" value="2"/>
</dbReference>
<proteinExistence type="predicted"/>
<dbReference type="PROSITE" id="PS00211">
    <property type="entry name" value="ABC_TRANSPORTER_1"/>
    <property type="match status" value="1"/>
</dbReference>
<dbReference type="Proteomes" id="UP001214553">
    <property type="component" value="Chromosome"/>
</dbReference>
<keyword evidence="7" id="KW-1185">Reference proteome</keyword>
<dbReference type="InterPro" id="IPR017871">
    <property type="entry name" value="ABC_transporter-like_CS"/>
</dbReference>
<keyword evidence="3" id="KW-0547">Nucleotide-binding</keyword>
<sequence length="557" mass="58112">MNPVGGDAGAPVPALQARHLAKRFGGQLALAGVDLTIEQGEVLALLGENGSGKSTLVKILSGFHAPEPGGRLRVAGREVPLPVPHDHYRDFGLSFVYQDLGLGIGLSVVENLFVGRRVGSGRGILAPIGWSRERRAAQRVFDRYHVDLDPRATVGDLRPTAQALLAIVRAAEDLRLFRERAGVNAADGTGEAAHGVLVLDEPTVFLPEDEKVFLFDLVRQVARGGTAVLFVSHDLPAIRELADRAVILRDGAVIGDVVVADTSDESLVELISGHHVSATIERAASRAVEAVRTPGAEGRDAAASGAGAGPLFDAADVVGGQLRAATFTVDAGEIVGVAGLLGSGAEDLPYALFGALAGASGVIRVGGARHDLARFSPRAARAAGLALVPADRAQQGIAPALTVGENMLSLVLGQYVRGGFLDRRALRRTADERARAFGVRPPDGTALVSSLSGGNQQRVVLARWLEDPPLVLILHEPTQGVDVGTRAELGGMLRQLAATGIAIIWVSTDFDELADVSQRVLVCSDGAIAAQITAPITRDRITAAVYAAGARTSEREG</sequence>
<name>A0ABY8BX77_9MICO</name>
<evidence type="ECO:0000313" key="7">
    <source>
        <dbReference type="Proteomes" id="UP001214553"/>
    </source>
</evidence>
<dbReference type="EMBL" id="CP119108">
    <property type="protein sequence ID" value="WEG08768.1"/>
    <property type="molecule type" value="Genomic_DNA"/>
</dbReference>
<evidence type="ECO:0000256" key="2">
    <source>
        <dbReference type="ARBA" id="ARBA00022737"/>
    </source>
</evidence>
<evidence type="ECO:0000259" key="5">
    <source>
        <dbReference type="PROSITE" id="PS50893"/>
    </source>
</evidence>
<dbReference type="InterPro" id="IPR050107">
    <property type="entry name" value="ABC_carbohydrate_import_ATPase"/>
</dbReference>